<dbReference type="Pfam" id="PF13392">
    <property type="entry name" value="HNH_3"/>
    <property type="match status" value="1"/>
</dbReference>
<dbReference type="GO" id="GO:0004519">
    <property type="term" value="F:endonuclease activity"/>
    <property type="evidence" value="ECO:0007669"/>
    <property type="project" value="UniProtKB-KW"/>
</dbReference>
<feature type="domain" description="HNH nuclease" evidence="1">
    <location>
        <begin position="49"/>
        <end position="78"/>
    </location>
</feature>
<dbReference type="InterPro" id="IPR044925">
    <property type="entry name" value="His-Me_finger_sf"/>
</dbReference>
<protein>
    <submittedName>
        <fullName evidence="2">Homing endonuclease</fullName>
    </submittedName>
</protein>
<gene>
    <name evidence="2" type="ORF">bas67_0006</name>
</gene>
<dbReference type="InterPro" id="IPR003615">
    <property type="entry name" value="HNH_nuc"/>
</dbReference>
<dbReference type="PROSITE" id="PS51257">
    <property type="entry name" value="PROKAR_LIPOPROTEIN"/>
    <property type="match status" value="1"/>
</dbReference>
<proteinExistence type="predicted"/>
<dbReference type="InterPro" id="IPR044930">
    <property type="entry name" value="Homing_endonuclease_His-Me"/>
</dbReference>
<evidence type="ECO:0000313" key="2">
    <source>
        <dbReference type="EMBL" id="QXV78399.1"/>
    </source>
</evidence>
<dbReference type="Proteomes" id="UP000828174">
    <property type="component" value="Segment"/>
</dbReference>
<dbReference type="EMBL" id="MZ501064">
    <property type="protein sequence ID" value="QXV78399.1"/>
    <property type="molecule type" value="Genomic_DNA"/>
</dbReference>
<sequence length="148" mass="16485">MRVAIDSITGCHIFQGCKTKGGYGRIRVNGVHWMAHRYALFVHLKRPLREGCVVMHSCDNPSCVNPAHLSEGTQKENMADCKTKGRMVRGGSSGPRKSLTERLQESFEKRLKAVLEANGSDAEVAKRLGLNIQWVKKARSGKLNMHVK</sequence>
<accession>A0AAE7VRR9</accession>
<keyword evidence="3" id="KW-1185">Reference proteome</keyword>
<organism evidence="2 3">
    <name type="scientific">Escherichia phage ErnstBeyeler</name>
    <dbReference type="NCBI Taxonomy" id="2852038"/>
    <lineage>
        <taxon>Viruses</taxon>
        <taxon>Duplodnaviria</taxon>
        <taxon>Heunggongvirae</taxon>
        <taxon>Uroviricota</taxon>
        <taxon>Caudoviricetes</taxon>
        <taxon>Autographivirales</taxon>
        <taxon>Autotranscriptaviridae</taxon>
        <taxon>Studiervirinae</taxon>
        <taxon>Berlinvirus</taxon>
        <taxon>Berlinvirus ernstbeyeler</taxon>
    </lineage>
</organism>
<reference evidence="3" key="1">
    <citation type="journal article" date="2021" name="PLoS Biol.">
        <title>Systematic exploration of Escherichia coli phage-host interactions with the BASEL phage collection.</title>
        <authorList>
            <person name="Maffei E."/>
            <person name="Shaidullina A."/>
            <person name="Burkolter M."/>
            <person name="Heyer Y."/>
            <person name="Estermann F."/>
            <person name="Druelle V."/>
            <person name="Sauer P."/>
            <person name="Willi L."/>
            <person name="Michaelis S."/>
            <person name="Hilbi H."/>
            <person name="Thaler D.S."/>
            <person name="Harms A."/>
        </authorList>
    </citation>
    <scope>NUCLEOTIDE SEQUENCE [LARGE SCALE GENOMIC DNA]</scope>
    <source>
        <strain evidence="3">Bas67</strain>
    </source>
</reference>
<evidence type="ECO:0000259" key="1">
    <source>
        <dbReference type="Pfam" id="PF13392"/>
    </source>
</evidence>
<dbReference type="Gene3D" id="3.90.75.10">
    <property type="entry name" value="Homing Intron 3 (I-ppo) Encoded Endonuclease, Chain A"/>
    <property type="match status" value="1"/>
</dbReference>
<dbReference type="SUPFAM" id="SSF54060">
    <property type="entry name" value="His-Me finger endonucleases"/>
    <property type="match status" value="1"/>
</dbReference>
<keyword evidence="2" id="KW-0540">Nuclease</keyword>
<keyword evidence="2" id="KW-0255">Endonuclease</keyword>
<evidence type="ECO:0000313" key="3">
    <source>
        <dbReference type="Proteomes" id="UP000828174"/>
    </source>
</evidence>
<name>A0AAE7VRR9_9CAUD</name>
<keyword evidence="2" id="KW-0378">Hydrolase</keyword>